<dbReference type="SUPFAM" id="SSF55729">
    <property type="entry name" value="Acyl-CoA N-acyltransferases (Nat)"/>
    <property type="match status" value="2"/>
</dbReference>
<dbReference type="Pfam" id="PF00583">
    <property type="entry name" value="Acetyltransf_1"/>
    <property type="match status" value="2"/>
</dbReference>
<dbReference type="InterPro" id="IPR050680">
    <property type="entry name" value="YpeA/RimI_acetyltransf"/>
</dbReference>
<evidence type="ECO:0000256" key="2">
    <source>
        <dbReference type="ARBA" id="ARBA00023315"/>
    </source>
</evidence>
<dbReference type="PANTHER" id="PTHR43420:SF44">
    <property type="entry name" value="ACETYLTRANSFERASE YPEA"/>
    <property type="match status" value="1"/>
</dbReference>
<dbReference type="GeneID" id="93117968"/>
<proteinExistence type="predicted"/>
<dbReference type="Gene3D" id="3.40.630.30">
    <property type="match status" value="2"/>
</dbReference>
<dbReference type="PROSITE" id="PS51186">
    <property type="entry name" value="GNAT"/>
    <property type="match status" value="2"/>
</dbReference>
<name>A0A2D3M9B7_PREIN</name>
<gene>
    <name evidence="3" type="ORF">CTM58_12250</name>
</gene>
<sequence>MGIIIHSLESVSFKDLYAAFSSAFKDYDFSLNADELRRMLDRRGYNPQLSFGAFFEGRLISFVFNGTGMYNNILTAYDTGTGTVPSFRGLHLTQKIFTFSLELIYQQGVRQYVLEVLQHNHKAIKIYRKLGFETQRNFNYYSAKLSDIVPVLQVNHTACRILPSDLKNCLNQTAWFDFHPSWQNDRASLERGIDNLDILGAYEREELVGFVIFEPASGDISSLAVAKDYRRKGIGKSLLKSAVSHFQSDVLKFTNVDCDCESVTGFLSSLGLTPKGQQFEMVRKI</sequence>
<evidence type="ECO:0000256" key="1">
    <source>
        <dbReference type="ARBA" id="ARBA00022679"/>
    </source>
</evidence>
<dbReference type="PANTHER" id="PTHR43420">
    <property type="entry name" value="ACETYLTRANSFERASE"/>
    <property type="match status" value="1"/>
</dbReference>
<dbReference type="CDD" id="cd04301">
    <property type="entry name" value="NAT_SF"/>
    <property type="match status" value="1"/>
</dbReference>
<accession>A0A2D3M9B7</accession>
<comment type="caution">
    <text evidence="3">The sequence shown here is derived from an EMBL/GenBank/DDBJ whole genome shotgun (WGS) entry which is preliminary data.</text>
</comment>
<evidence type="ECO:0000313" key="3">
    <source>
        <dbReference type="EMBL" id="PJI26472.1"/>
    </source>
</evidence>
<dbReference type="Proteomes" id="UP000229884">
    <property type="component" value="Unassembled WGS sequence"/>
</dbReference>
<organism evidence="3 4">
    <name type="scientific">Prevotella intermedia</name>
    <dbReference type="NCBI Taxonomy" id="28131"/>
    <lineage>
        <taxon>Bacteria</taxon>
        <taxon>Pseudomonadati</taxon>
        <taxon>Bacteroidota</taxon>
        <taxon>Bacteroidia</taxon>
        <taxon>Bacteroidales</taxon>
        <taxon>Prevotellaceae</taxon>
        <taxon>Prevotella</taxon>
    </lineage>
</organism>
<keyword evidence="1 3" id="KW-0808">Transferase</keyword>
<protein>
    <submittedName>
        <fullName evidence="3">GNAT family N-acetyltransferase</fullName>
    </submittedName>
</protein>
<dbReference type="EMBL" id="PENG01000002">
    <property type="protein sequence ID" value="PJI26472.1"/>
    <property type="molecule type" value="Genomic_DNA"/>
</dbReference>
<evidence type="ECO:0000313" key="4">
    <source>
        <dbReference type="Proteomes" id="UP000229884"/>
    </source>
</evidence>
<dbReference type="InterPro" id="IPR000182">
    <property type="entry name" value="GNAT_dom"/>
</dbReference>
<reference evidence="3 4" key="1">
    <citation type="submission" date="2017-11" db="EMBL/GenBank/DDBJ databases">
        <title>Genome sequencing of Prevotella intermedia KCOM 2832.</title>
        <authorList>
            <person name="Kook J.-K."/>
            <person name="Park S.-N."/>
            <person name="Lim Y.K."/>
        </authorList>
    </citation>
    <scope>NUCLEOTIDE SEQUENCE [LARGE SCALE GENOMIC DNA]</scope>
    <source>
        <strain evidence="3 4">KCOM 2832</strain>
    </source>
</reference>
<dbReference type="GO" id="GO:0016747">
    <property type="term" value="F:acyltransferase activity, transferring groups other than amino-acyl groups"/>
    <property type="evidence" value="ECO:0007669"/>
    <property type="project" value="InterPro"/>
</dbReference>
<keyword evidence="2" id="KW-0012">Acyltransferase</keyword>
<dbReference type="RefSeq" id="WP_007366527.1">
    <property type="nucleotide sequence ID" value="NZ_CP024733.1"/>
</dbReference>
<dbReference type="AlphaFoldDB" id="A0A2D3M9B7"/>
<dbReference type="InterPro" id="IPR016181">
    <property type="entry name" value="Acyl_CoA_acyltransferase"/>
</dbReference>